<dbReference type="GO" id="GO:0019163">
    <property type="term" value="F:pyridoxamine-phosphate transaminase activity"/>
    <property type="evidence" value="ECO:0007669"/>
    <property type="project" value="UniProtKB-EC"/>
</dbReference>
<comment type="caution">
    <text evidence="1">The sequence shown here is derived from an EMBL/GenBank/DDBJ whole genome shotgun (WGS) entry which is preliminary data.</text>
</comment>
<name>A0A5J4PE45_9ZZZZ</name>
<dbReference type="EMBL" id="SNRY01009662">
    <property type="protein sequence ID" value="KAA6306763.1"/>
    <property type="molecule type" value="Genomic_DNA"/>
</dbReference>
<dbReference type="InterPro" id="IPR015421">
    <property type="entry name" value="PyrdxlP-dep_Trfase_major"/>
</dbReference>
<proteinExistence type="predicted"/>
<keyword evidence="1" id="KW-0808">Transferase</keyword>
<dbReference type="EC" id="2.6.1.54" evidence="1"/>
<evidence type="ECO:0000313" key="1">
    <source>
        <dbReference type="EMBL" id="KAA6306763.1"/>
    </source>
</evidence>
<sequence length="72" mass="8483">MSKVDLLKQQILELTKEYYKKVHGGDKVFEKGKTFINYGGRYFDEKELVNLVDSSLDFWLTAGSWAKRFESR</sequence>
<organism evidence="1">
    <name type="scientific">termite gut metagenome</name>
    <dbReference type="NCBI Taxonomy" id="433724"/>
    <lineage>
        <taxon>unclassified sequences</taxon>
        <taxon>metagenomes</taxon>
        <taxon>organismal metagenomes</taxon>
    </lineage>
</organism>
<feature type="non-terminal residue" evidence="1">
    <location>
        <position position="72"/>
    </location>
</feature>
<dbReference type="Gene3D" id="3.40.640.10">
    <property type="entry name" value="Type I PLP-dependent aspartate aminotransferase-like (Major domain)"/>
    <property type="match status" value="1"/>
</dbReference>
<gene>
    <name evidence="1" type="ORF">EZS27_041573</name>
</gene>
<keyword evidence="1" id="KW-0032">Aminotransferase</keyword>
<reference evidence="1" key="1">
    <citation type="submission" date="2019-03" db="EMBL/GenBank/DDBJ databases">
        <title>Single cell metagenomics reveals metabolic interactions within the superorganism composed of flagellate Streblomastix strix and complex community of Bacteroidetes bacteria on its surface.</title>
        <authorList>
            <person name="Treitli S.C."/>
            <person name="Kolisko M."/>
            <person name="Husnik F."/>
            <person name="Keeling P."/>
            <person name="Hampl V."/>
        </authorList>
    </citation>
    <scope>NUCLEOTIDE SEQUENCE</scope>
    <source>
        <strain evidence="1">STM</strain>
    </source>
</reference>
<protein>
    <submittedName>
        <fullName evidence="1">GDP-4-keto-6-deoxy-D-mannose-3-dehydratase / pyridoxamine-phosphate transaminase</fullName>
        <ecNumber evidence="1">2.6.1.54</ecNumber>
    </submittedName>
</protein>
<dbReference type="AlphaFoldDB" id="A0A5J4PE45"/>
<accession>A0A5J4PE45</accession>